<dbReference type="InterPro" id="IPR016291">
    <property type="entry name" value="Isochorismatase"/>
</dbReference>
<organism evidence="3 4">
    <name type="scientific">Pseudohaliea rubra DSM 19751</name>
    <dbReference type="NCBI Taxonomy" id="1265313"/>
    <lineage>
        <taxon>Bacteria</taxon>
        <taxon>Pseudomonadati</taxon>
        <taxon>Pseudomonadota</taxon>
        <taxon>Gammaproteobacteria</taxon>
        <taxon>Cellvibrionales</taxon>
        <taxon>Halieaceae</taxon>
        <taxon>Pseudohaliea</taxon>
    </lineage>
</organism>
<dbReference type="EMBL" id="AUVB01000024">
    <property type="protein sequence ID" value="KGE04498.1"/>
    <property type="molecule type" value="Genomic_DNA"/>
</dbReference>
<dbReference type="InterPro" id="IPR036380">
    <property type="entry name" value="Isochorismatase-like_sf"/>
</dbReference>
<dbReference type="PATRIC" id="fig|1265313.6.peg.830"/>
<evidence type="ECO:0000256" key="1">
    <source>
        <dbReference type="ARBA" id="ARBA00022801"/>
    </source>
</evidence>
<dbReference type="STRING" id="1265313.HRUBRA_00837"/>
<dbReference type="Gene3D" id="3.40.50.850">
    <property type="entry name" value="Isochorismatase-like"/>
    <property type="match status" value="1"/>
</dbReference>
<dbReference type="RefSeq" id="WP_035514511.1">
    <property type="nucleotide sequence ID" value="NZ_KN234749.1"/>
</dbReference>
<dbReference type="eggNOG" id="COG1335">
    <property type="taxonomic scope" value="Bacteria"/>
</dbReference>
<protein>
    <submittedName>
        <fullName evidence="3">N-carbamoylsarcosine amidase</fullName>
        <ecNumber evidence="3">3.5.1.59</ecNumber>
    </submittedName>
</protein>
<keyword evidence="4" id="KW-1185">Reference proteome</keyword>
<feature type="domain" description="Isochorismatase-like" evidence="2">
    <location>
        <begin position="16"/>
        <end position="187"/>
    </location>
</feature>
<dbReference type="HOGENOM" id="CLU_068979_7_1_6"/>
<keyword evidence="1 3" id="KW-0378">Hydrolase</keyword>
<dbReference type="GO" id="GO:0008908">
    <property type="term" value="F:isochorismatase activity"/>
    <property type="evidence" value="ECO:0007669"/>
    <property type="project" value="InterPro"/>
</dbReference>
<dbReference type="PANTHER" id="PTHR43540:SF1">
    <property type="entry name" value="ISOCHORISMATASE HYDROLASE"/>
    <property type="match status" value="1"/>
</dbReference>
<dbReference type="Pfam" id="PF00857">
    <property type="entry name" value="Isochorismatase"/>
    <property type="match status" value="1"/>
</dbReference>
<dbReference type="InterPro" id="IPR050272">
    <property type="entry name" value="Isochorismatase-like_hydrls"/>
</dbReference>
<dbReference type="SUPFAM" id="SSF52499">
    <property type="entry name" value="Isochorismatase-like hydrolases"/>
    <property type="match status" value="1"/>
</dbReference>
<sequence>MADLERKSAELGERPALLLVDMINAFTDPASPLGSDADAVVAANARLLAAFRERGLPVFYTTVVYRSDDQATVFRRRLPALEVLKPCSDAVRVDKRLAPRAGEGLIEKCHASSFFGTDLAKRLQAAAVDSLVVTGLTTSGCVRATVVDGLQHDYPVFVPADAVGDRNAEAHAANLHDMHAKYADVVDSLTVIAALPPREAAG</sequence>
<reference evidence="3 4" key="1">
    <citation type="journal article" date="2014" name="Genome Announc.">
        <title>Genome Sequence of Gammaproteobacterial Pseudohaliea rubra Type Strain DSM 19751, Isolated from Coastal Seawater of the Mediterranean Sea.</title>
        <authorList>
            <person name="Spring S."/>
            <person name="Fiebig A."/>
            <person name="Riedel T."/>
            <person name="Goker M."/>
            <person name="Klenk H.P."/>
        </authorList>
    </citation>
    <scope>NUCLEOTIDE SEQUENCE [LARGE SCALE GENOMIC DNA]</scope>
    <source>
        <strain evidence="3 4">DSM 19751</strain>
    </source>
</reference>
<evidence type="ECO:0000313" key="4">
    <source>
        <dbReference type="Proteomes" id="UP000029640"/>
    </source>
</evidence>
<evidence type="ECO:0000313" key="3">
    <source>
        <dbReference type="EMBL" id="KGE04498.1"/>
    </source>
</evidence>
<gene>
    <name evidence="3" type="ORF">HRUBRA_00837</name>
</gene>
<name>A0A095VTU5_9GAMM</name>
<dbReference type="InterPro" id="IPR000868">
    <property type="entry name" value="Isochorismatase-like_dom"/>
</dbReference>
<dbReference type="AlphaFoldDB" id="A0A095VTU5"/>
<dbReference type="EC" id="3.5.1.59" evidence="3"/>
<dbReference type="Proteomes" id="UP000029640">
    <property type="component" value="Unassembled WGS sequence"/>
</dbReference>
<dbReference type="GO" id="GO:0050127">
    <property type="term" value="F:N-carbamoylsarcosine amidase activity"/>
    <property type="evidence" value="ECO:0007669"/>
    <property type="project" value="UniProtKB-EC"/>
</dbReference>
<evidence type="ECO:0000259" key="2">
    <source>
        <dbReference type="Pfam" id="PF00857"/>
    </source>
</evidence>
<dbReference type="PRINTS" id="PR01398">
    <property type="entry name" value="ISCHRISMTASE"/>
</dbReference>
<proteinExistence type="predicted"/>
<accession>A0A095VTU5</accession>
<comment type="caution">
    <text evidence="3">The sequence shown here is derived from an EMBL/GenBank/DDBJ whole genome shotgun (WGS) entry which is preliminary data.</text>
</comment>
<dbReference type="OrthoDB" id="5360912at2"/>
<dbReference type="PANTHER" id="PTHR43540">
    <property type="entry name" value="PEROXYUREIDOACRYLATE/UREIDOACRYLATE AMIDOHYDROLASE-RELATED"/>
    <property type="match status" value="1"/>
</dbReference>